<feature type="transmembrane region" description="Helical" evidence="6">
    <location>
        <begin position="279"/>
        <end position="301"/>
    </location>
</feature>
<feature type="transmembrane region" description="Helical" evidence="6">
    <location>
        <begin position="145"/>
        <end position="164"/>
    </location>
</feature>
<name>A0AB38R5Q4_PARTM</name>
<feature type="transmembrane region" description="Helical" evidence="6">
    <location>
        <begin position="85"/>
        <end position="106"/>
    </location>
</feature>
<evidence type="ECO:0000256" key="4">
    <source>
        <dbReference type="ARBA" id="ARBA00022989"/>
    </source>
</evidence>
<feature type="transmembrane region" description="Helical" evidence="6">
    <location>
        <begin position="224"/>
        <end position="245"/>
    </location>
</feature>
<comment type="subcellular location">
    <subcellularLocation>
        <location evidence="1">Cell membrane</location>
        <topology evidence="1">Multi-pass membrane protein</topology>
    </subcellularLocation>
</comment>
<gene>
    <name evidence="8" type="ORF">IMI45_19950</name>
</gene>
<dbReference type="InterPro" id="IPR036259">
    <property type="entry name" value="MFS_trans_sf"/>
</dbReference>
<reference evidence="8" key="1">
    <citation type="submission" date="2020-10" db="EMBL/GenBank/DDBJ databases">
        <authorList>
            <person name="Delgado J.A."/>
            <person name="Gonzalez J.M."/>
        </authorList>
    </citation>
    <scope>NUCLEOTIDE SEQUENCE</scope>
    <source>
        <strain evidence="8">23.6</strain>
        <plasmid evidence="8">unnamed1</plasmid>
    </source>
</reference>
<keyword evidence="4 6" id="KW-1133">Transmembrane helix</keyword>
<geneLocation type="plasmid" evidence="8 9">
    <name>unnamed1</name>
</geneLocation>
<dbReference type="EMBL" id="CP063415">
    <property type="protein sequence ID" value="UOE78297.1"/>
    <property type="molecule type" value="Genomic_DNA"/>
</dbReference>
<evidence type="ECO:0000256" key="3">
    <source>
        <dbReference type="ARBA" id="ARBA00022692"/>
    </source>
</evidence>
<dbReference type="Proteomes" id="UP001058458">
    <property type="component" value="Plasmid unnamed1"/>
</dbReference>
<feature type="transmembrane region" description="Helical" evidence="6">
    <location>
        <begin position="257"/>
        <end position="273"/>
    </location>
</feature>
<dbReference type="Gene3D" id="1.20.1250.20">
    <property type="entry name" value="MFS general substrate transporter like domains"/>
    <property type="match status" value="2"/>
</dbReference>
<feature type="transmembrane region" description="Helical" evidence="6">
    <location>
        <begin position="26"/>
        <end position="47"/>
    </location>
</feature>
<feature type="transmembrane region" description="Helical" evidence="6">
    <location>
        <begin position="189"/>
        <end position="212"/>
    </location>
</feature>
<feature type="transmembrane region" description="Helical" evidence="6">
    <location>
        <begin position="59"/>
        <end position="79"/>
    </location>
</feature>
<accession>A0AB38R5Q4</accession>
<evidence type="ECO:0000256" key="2">
    <source>
        <dbReference type="ARBA" id="ARBA00022448"/>
    </source>
</evidence>
<dbReference type="SUPFAM" id="SSF103473">
    <property type="entry name" value="MFS general substrate transporter"/>
    <property type="match status" value="1"/>
</dbReference>
<evidence type="ECO:0000256" key="5">
    <source>
        <dbReference type="ARBA" id="ARBA00023136"/>
    </source>
</evidence>
<dbReference type="GO" id="GO:0005886">
    <property type="term" value="C:plasma membrane"/>
    <property type="evidence" value="ECO:0007669"/>
    <property type="project" value="UniProtKB-SubCell"/>
</dbReference>
<sequence length="384" mass="42436">MIIVMGIGRFAYTPILPYMNITKSMAGYLASLNYLGYLAGTLFVSFFNLRRYESIYLKIFLVLNIFTTLLMGVVSNYTFWYLLRFFSGFSSGVVFVLVSSIVLQVLKKHNMQIFNGLFYSGVGIGIFLCSILVPFFISINGWKGSWIGLGCTSLFLSPIVFLSIRSSTENQLLQPSESSQIKNDKQHPLFIWLILSYGCEGIGYIITGTFLVDMVKEVPDLKHFAMLSWAFVGLAAAPSCIIWSWIANKYGDIKSLYAAYLLQAAGILLPLILPNFIGVLLGALLFGGTFMGITTLTVSKVQYMSSKNSSKLIGYLTAVYGLGQIIGPIAASILTKWYGNYVLAQIFAAAIIGLGLLCLIIGSRKAEKENYHDVFFNDGNDLIP</sequence>
<dbReference type="GO" id="GO:0022857">
    <property type="term" value="F:transmembrane transporter activity"/>
    <property type="evidence" value="ECO:0007669"/>
    <property type="project" value="InterPro"/>
</dbReference>
<dbReference type="PANTHER" id="PTHR23537">
    <property type="match status" value="1"/>
</dbReference>
<protein>
    <submittedName>
        <fullName evidence="8">YbfB/YjiJ family MFS transporter</fullName>
    </submittedName>
</protein>
<feature type="transmembrane region" description="Helical" evidence="6">
    <location>
        <begin position="341"/>
        <end position="362"/>
    </location>
</feature>
<feature type="transmembrane region" description="Helical" evidence="6">
    <location>
        <begin position="118"/>
        <end position="139"/>
    </location>
</feature>
<evidence type="ECO:0000256" key="1">
    <source>
        <dbReference type="ARBA" id="ARBA00004651"/>
    </source>
</evidence>
<proteinExistence type="predicted"/>
<evidence type="ECO:0000259" key="7">
    <source>
        <dbReference type="PROSITE" id="PS50850"/>
    </source>
</evidence>
<dbReference type="CDD" id="cd06180">
    <property type="entry name" value="MFS_YjiJ"/>
    <property type="match status" value="1"/>
</dbReference>
<keyword evidence="2" id="KW-0813">Transport</keyword>
<dbReference type="PROSITE" id="PS50850">
    <property type="entry name" value="MFS"/>
    <property type="match status" value="1"/>
</dbReference>
<dbReference type="InterPro" id="IPR020846">
    <property type="entry name" value="MFS_dom"/>
</dbReference>
<dbReference type="Pfam" id="PF06779">
    <property type="entry name" value="MFS_4"/>
    <property type="match status" value="1"/>
</dbReference>
<dbReference type="PANTHER" id="PTHR23537:SF1">
    <property type="entry name" value="SUGAR TRANSPORTER"/>
    <property type="match status" value="1"/>
</dbReference>
<dbReference type="AlphaFoldDB" id="A0AB38R5Q4"/>
<organism evidence="8 9">
    <name type="scientific">Parageobacillus thermoglucosidasius</name>
    <name type="common">Geobacillus thermoglucosidasius</name>
    <dbReference type="NCBI Taxonomy" id="1426"/>
    <lineage>
        <taxon>Bacteria</taxon>
        <taxon>Bacillati</taxon>
        <taxon>Bacillota</taxon>
        <taxon>Bacilli</taxon>
        <taxon>Bacillales</taxon>
        <taxon>Anoxybacillaceae</taxon>
        <taxon>Parageobacillus</taxon>
    </lineage>
</organism>
<evidence type="ECO:0000313" key="8">
    <source>
        <dbReference type="EMBL" id="UOE78297.1"/>
    </source>
</evidence>
<evidence type="ECO:0000256" key="6">
    <source>
        <dbReference type="SAM" id="Phobius"/>
    </source>
</evidence>
<keyword evidence="5 6" id="KW-0472">Membrane</keyword>
<dbReference type="InterPro" id="IPR010645">
    <property type="entry name" value="MFS_4"/>
</dbReference>
<dbReference type="RefSeq" id="WP_256835466.1">
    <property type="nucleotide sequence ID" value="NZ_CP063415.1"/>
</dbReference>
<feature type="domain" description="Major facilitator superfamily (MFS) profile" evidence="7">
    <location>
        <begin position="1"/>
        <end position="367"/>
    </location>
</feature>
<feature type="transmembrane region" description="Helical" evidence="6">
    <location>
        <begin position="313"/>
        <end position="335"/>
    </location>
</feature>
<keyword evidence="3 6" id="KW-0812">Transmembrane</keyword>
<evidence type="ECO:0000313" key="9">
    <source>
        <dbReference type="Proteomes" id="UP001058458"/>
    </source>
</evidence>
<keyword evidence="8" id="KW-0614">Plasmid</keyword>